<dbReference type="FunFam" id="3.60.20.30:FF:000001">
    <property type="entry name" value="Isoaspartyl peptidase/L-asparaginase"/>
    <property type="match status" value="1"/>
</dbReference>
<reference evidence="9" key="1">
    <citation type="journal article" date="2023" name="Comput. Struct. Biotechnol. J.">
        <title>Discovery of a novel marine Bacteroidetes with a rich repertoire of carbohydrate-active enzymes.</title>
        <authorList>
            <person name="Chen B."/>
            <person name="Liu G."/>
            <person name="Chen Q."/>
            <person name="Wang H."/>
            <person name="Liu L."/>
            <person name="Tang K."/>
        </authorList>
    </citation>
    <scope>NUCLEOTIDE SEQUENCE</scope>
    <source>
        <strain evidence="9">TK19036</strain>
    </source>
</reference>
<sequence>MKLLFTLFTAIIFISQGRAQDSDIAIAIHGGAGTILRENLSAEQEAEYRAKLKEALQTGYAVLENGGTSLDAVVATIQIMEESPLFNAGKGAVFTSDGKNELDAAIMDGETRNAGAVAGISTIKSPIAAARAVMESSPHVMMIGKGAEQFASEQGLETVDPSYFYTERRFQQLERIRDTEKQQLDHSGNERSGDQRQGYLDAEFPDRKFGTVGAVALDKNGNLAAATSTGGMTNKRYGRVGDVPVIGAGTYADNATAAISATGHGEYFIRSVVAYDITALMKYKGKSVKDAANEVVKDKLVEMGGGGGVIAIDHDGNIAMPFNTKGMYRGSIDTKGELYIGIYEDEQP</sequence>
<name>A0AA49GQE1_9BACT</name>
<evidence type="ECO:0000256" key="4">
    <source>
        <dbReference type="ARBA" id="ARBA00069124"/>
    </source>
</evidence>
<evidence type="ECO:0000256" key="3">
    <source>
        <dbReference type="ARBA" id="ARBA00022813"/>
    </source>
</evidence>
<evidence type="ECO:0000256" key="8">
    <source>
        <dbReference type="SAM" id="MobiDB-lite"/>
    </source>
</evidence>
<evidence type="ECO:0000256" key="5">
    <source>
        <dbReference type="PIRSR" id="PIRSR600246-1"/>
    </source>
</evidence>
<dbReference type="GO" id="GO:0016811">
    <property type="term" value="F:hydrolase activity, acting on carbon-nitrogen (but not peptide) bonds, in linear amides"/>
    <property type="evidence" value="ECO:0007669"/>
    <property type="project" value="UniProtKB-ARBA"/>
</dbReference>
<protein>
    <recommendedName>
        <fullName evidence="4">Isoaspartyl peptidase</fullName>
    </recommendedName>
</protein>
<feature type="binding site" evidence="6">
    <location>
        <begin position="239"/>
        <end position="242"/>
    </location>
    <ligand>
        <name>substrate</name>
    </ligand>
</feature>
<evidence type="ECO:0000256" key="6">
    <source>
        <dbReference type="PIRSR" id="PIRSR600246-2"/>
    </source>
</evidence>
<dbReference type="InterPro" id="IPR000246">
    <property type="entry name" value="Peptidase_T2"/>
</dbReference>
<keyword evidence="2" id="KW-0378">Hydrolase</keyword>
<dbReference type="AlphaFoldDB" id="A0AA49GQE1"/>
<dbReference type="GO" id="GO:0008233">
    <property type="term" value="F:peptidase activity"/>
    <property type="evidence" value="ECO:0007669"/>
    <property type="project" value="UniProtKB-KW"/>
</dbReference>
<dbReference type="Gene3D" id="3.60.20.30">
    <property type="entry name" value="(Glycosyl)asparaginase"/>
    <property type="match status" value="1"/>
</dbReference>
<keyword evidence="3" id="KW-0068">Autocatalytic cleavage</keyword>
<feature type="active site" description="Nucleophile" evidence="5">
    <location>
        <position position="211"/>
    </location>
</feature>
<dbReference type="PANTHER" id="PTHR10188">
    <property type="entry name" value="L-ASPARAGINASE"/>
    <property type="match status" value="1"/>
</dbReference>
<dbReference type="Pfam" id="PF01112">
    <property type="entry name" value="Asparaginase_2"/>
    <property type="match status" value="1"/>
</dbReference>
<dbReference type="CDD" id="cd04701">
    <property type="entry name" value="Asparaginase_2"/>
    <property type="match status" value="1"/>
</dbReference>
<evidence type="ECO:0000256" key="2">
    <source>
        <dbReference type="ARBA" id="ARBA00022801"/>
    </source>
</evidence>
<feature type="region of interest" description="Disordered" evidence="8">
    <location>
        <begin position="179"/>
        <end position="198"/>
    </location>
</feature>
<dbReference type="GO" id="GO:0006508">
    <property type="term" value="P:proteolysis"/>
    <property type="evidence" value="ECO:0007669"/>
    <property type="project" value="UniProtKB-KW"/>
</dbReference>
<dbReference type="EMBL" id="CP120682">
    <property type="protein sequence ID" value="WKN39037.1"/>
    <property type="molecule type" value="Genomic_DNA"/>
</dbReference>
<feature type="binding site" evidence="6">
    <location>
        <begin position="262"/>
        <end position="265"/>
    </location>
    <ligand>
        <name>substrate</name>
    </ligand>
</feature>
<evidence type="ECO:0000256" key="7">
    <source>
        <dbReference type="PIRSR" id="PIRSR600246-3"/>
    </source>
</evidence>
<organism evidence="9">
    <name type="scientific">Roseihalotalea indica</name>
    <dbReference type="NCBI Taxonomy" id="2867963"/>
    <lineage>
        <taxon>Bacteria</taxon>
        <taxon>Pseudomonadati</taxon>
        <taxon>Bacteroidota</taxon>
        <taxon>Cytophagia</taxon>
        <taxon>Cytophagales</taxon>
        <taxon>Catalimonadaceae</taxon>
        <taxon>Roseihalotalea</taxon>
    </lineage>
</organism>
<dbReference type="PANTHER" id="PTHR10188:SF6">
    <property type="entry name" value="N(4)-(BETA-N-ACETYLGLUCOSAMINYL)-L-ASPARAGINASE"/>
    <property type="match status" value="1"/>
</dbReference>
<evidence type="ECO:0000313" key="9">
    <source>
        <dbReference type="EMBL" id="WKN39037.1"/>
    </source>
</evidence>
<dbReference type="SUPFAM" id="SSF56235">
    <property type="entry name" value="N-terminal nucleophile aminohydrolases (Ntn hydrolases)"/>
    <property type="match status" value="1"/>
</dbReference>
<dbReference type="InterPro" id="IPR029055">
    <property type="entry name" value="Ntn_hydrolases_N"/>
</dbReference>
<accession>A0AA49GQE1</accession>
<feature type="site" description="Cleavage; by autolysis" evidence="7">
    <location>
        <begin position="210"/>
        <end position="211"/>
    </location>
</feature>
<evidence type="ECO:0000256" key="1">
    <source>
        <dbReference type="ARBA" id="ARBA00022670"/>
    </source>
</evidence>
<proteinExistence type="predicted"/>
<feature type="compositionally biased region" description="Basic and acidic residues" evidence="8">
    <location>
        <begin position="179"/>
        <end position="194"/>
    </location>
</feature>
<gene>
    <name evidence="9" type="ORF">K4G66_10015</name>
</gene>
<reference evidence="9" key="2">
    <citation type="journal article" date="2024" name="Antonie Van Leeuwenhoek">
        <title>Roseihalotalea indica gen. nov., sp. nov., a halophilic Bacteroidetes from mesopelagic Southwest Indian Ocean with higher carbohydrate metabolic potential.</title>
        <authorList>
            <person name="Chen B."/>
            <person name="Zhang M."/>
            <person name="Lin D."/>
            <person name="Ye J."/>
            <person name="Tang K."/>
        </authorList>
    </citation>
    <scope>NUCLEOTIDE SEQUENCE</scope>
    <source>
        <strain evidence="9">TK19036</strain>
    </source>
</reference>
<keyword evidence="1" id="KW-0645">Protease</keyword>